<evidence type="ECO:0000256" key="3">
    <source>
        <dbReference type="ARBA" id="ARBA00022475"/>
    </source>
</evidence>
<dbReference type="InterPro" id="IPR000515">
    <property type="entry name" value="MetI-like"/>
</dbReference>
<keyword evidence="6 7" id="KW-0472">Membrane</keyword>
<comment type="subcellular location">
    <subcellularLocation>
        <location evidence="1 7">Cell membrane</location>
        <topology evidence="1 7">Multi-pass membrane protein</topology>
    </subcellularLocation>
</comment>
<name>A0ABT9Q1L1_9HYPH</name>
<feature type="transmembrane region" description="Helical" evidence="7">
    <location>
        <begin position="294"/>
        <end position="320"/>
    </location>
</feature>
<reference evidence="9 10" key="1">
    <citation type="submission" date="2023-07" db="EMBL/GenBank/DDBJ databases">
        <title>Sorghum-associated microbial communities from plants grown in Nebraska, USA.</title>
        <authorList>
            <person name="Schachtman D."/>
        </authorList>
    </citation>
    <scope>NUCLEOTIDE SEQUENCE [LARGE SCALE GENOMIC DNA]</scope>
    <source>
        <strain evidence="9 10">DS1307</strain>
    </source>
</reference>
<evidence type="ECO:0000313" key="9">
    <source>
        <dbReference type="EMBL" id="MDP9840350.1"/>
    </source>
</evidence>
<feature type="transmembrane region" description="Helical" evidence="7">
    <location>
        <begin position="7"/>
        <end position="27"/>
    </location>
</feature>
<evidence type="ECO:0000313" key="10">
    <source>
        <dbReference type="Proteomes" id="UP001241472"/>
    </source>
</evidence>
<evidence type="ECO:0000256" key="6">
    <source>
        <dbReference type="ARBA" id="ARBA00023136"/>
    </source>
</evidence>
<comment type="caution">
    <text evidence="9">The sequence shown here is derived from an EMBL/GenBank/DDBJ whole genome shotgun (WGS) entry which is preliminary data.</text>
</comment>
<keyword evidence="10" id="KW-1185">Reference proteome</keyword>
<evidence type="ECO:0000256" key="2">
    <source>
        <dbReference type="ARBA" id="ARBA00022448"/>
    </source>
</evidence>
<feature type="domain" description="ABC transmembrane type-1" evidence="8">
    <location>
        <begin position="101"/>
        <end position="311"/>
    </location>
</feature>
<dbReference type="EMBL" id="JAUSRF010000025">
    <property type="protein sequence ID" value="MDP9840350.1"/>
    <property type="molecule type" value="Genomic_DNA"/>
</dbReference>
<evidence type="ECO:0000256" key="4">
    <source>
        <dbReference type="ARBA" id="ARBA00022692"/>
    </source>
</evidence>
<comment type="similarity">
    <text evidence="7">Belongs to the binding-protein-dependent transport system permease family.</text>
</comment>
<sequence>MLRYILWRILVMIPTLLLISMLVFTIIELPPGDYFESYIEELRAIGEKADLQEIEELRARYGYDKPIPIRYLNWVGGMLVGDFGYSFEYRLPVSEVVGDRLWLTVLVSFVTIALTWIIAFPIGVYSATRQYSWGDYGLTLFGLIGIAVPNFIFALILMYFANIWFGTTIGHLMDQKYLNQPMSWDKFWSILEHLWIPVIIIGTAGTASMVRRLRANLLDELQKQYVMTARAKGLHPMKVLTKYPLRMSLNFFISDIGSILPSIISGAEITAVVLSLETTGPMLIKALQSQDMYLAGSFLMFLAFLTVIGVLVSDIALALFDPRIRLKGGATK</sequence>
<dbReference type="RefSeq" id="WP_306839857.1">
    <property type="nucleotide sequence ID" value="NZ_JAUSRF010000025.1"/>
</dbReference>
<dbReference type="PANTHER" id="PTHR30465">
    <property type="entry name" value="INNER MEMBRANE ABC TRANSPORTER"/>
    <property type="match status" value="1"/>
</dbReference>
<dbReference type="Gene3D" id="1.10.3720.10">
    <property type="entry name" value="MetI-like"/>
    <property type="match status" value="1"/>
</dbReference>
<dbReference type="Proteomes" id="UP001241472">
    <property type="component" value="Unassembled WGS sequence"/>
</dbReference>
<protein>
    <submittedName>
        <fullName evidence="9">Peptide/nickel transport system permease protein</fullName>
    </submittedName>
</protein>
<keyword evidence="2 7" id="KW-0813">Transport</keyword>
<feature type="transmembrane region" description="Helical" evidence="7">
    <location>
        <begin position="101"/>
        <end position="125"/>
    </location>
</feature>
<evidence type="ECO:0000256" key="7">
    <source>
        <dbReference type="RuleBase" id="RU363032"/>
    </source>
</evidence>
<keyword evidence="4 7" id="KW-0812">Transmembrane</keyword>
<evidence type="ECO:0000259" key="8">
    <source>
        <dbReference type="PROSITE" id="PS50928"/>
    </source>
</evidence>
<accession>A0ABT9Q1L1</accession>
<dbReference type="Pfam" id="PF19300">
    <property type="entry name" value="BPD_transp_1_N"/>
    <property type="match status" value="1"/>
</dbReference>
<feature type="transmembrane region" description="Helical" evidence="7">
    <location>
        <begin position="187"/>
        <end position="210"/>
    </location>
</feature>
<dbReference type="SUPFAM" id="SSF161098">
    <property type="entry name" value="MetI-like"/>
    <property type="match status" value="1"/>
</dbReference>
<keyword evidence="5 7" id="KW-1133">Transmembrane helix</keyword>
<evidence type="ECO:0000256" key="5">
    <source>
        <dbReference type="ARBA" id="ARBA00022989"/>
    </source>
</evidence>
<dbReference type="PANTHER" id="PTHR30465:SF43">
    <property type="entry name" value="OLIGOPEPTIDE ABC TRANSPORTER, PERMEASE PROTEIN"/>
    <property type="match status" value="1"/>
</dbReference>
<proteinExistence type="inferred from homology"/>
<dbReference type="CDD" id="cd06261">
    <property type="entry name" value="TM_PBP2"/>
    <property type="match status" value="1"/>
</dbReference>
<feature type="transmembrane region" description="Helical" evidence="7">
    <location>
        <begin position="137"/>
        <end position="167"/>
    </location>
</feature>
<dbReference type="InterPro" id="IPR045621">
    <property type="entry name" value="BPD_transp_1_N"/>
</dbReference>
<dbReference type="Pfam" id="PF00528">
    <property type="entry name" value="BPD_transp_1"/>
    <property type="match status" value="1"/>
</dbReference>
<evidence type="ECO:0000256" key="1">
    <source>
        <dbReference type="ARBA" id="ARBA00004651"/>
    </source>
</evidence>
<gene>
    <name evidence="9" type="ORF">J2T09_005137</name>
</gene>
<dbReference type="InterPro" id="IPR035906">
    <property type="entry name" value="MetI-like_sf"/>
</dbReference>
<dbReference type="PROSITE" id="PS50928">
    <property type="entry name" value="ABC_TM1"/>
    <property type="match status" value="1"/>
</dbReference>
<keyword evidence="3" id="KW-1003">Cell membrane</keyword>
<organism evidence="9 10">
    <name type="scientific">Neorhizobium huautlense</name>
    <dbReference type="NCBI Taxonomy" id="67774"/>
    <lineage>
        <taxon>Bacteria</taxon>
        <taxon>Pseudomonadati</taxon>
        <taxon>Pseudomonadota</taxon>
        <taxon>Alphaproteobacteria</taxon>
        <taxon>Hyphomicrobiales</taxon>
        <taxon>Rhizobiaceae</taxon>
        <taxon>Rhizobium/Agrobacterium group</taxon>
        <taxon>Neorhizobium</taxon>
    </lineage>
</organism>